<feature type="domain" description="Bacteriophage T5 Orf172 DNA-binding" evidence="1">
    <location>
        <begin position="15"/>
        <end position="94"/>
    </location>
</feature>
<keyword evidence="3" id="KW-1185">Reference proteome</keyword>
<dbReference type="InterPro" id="IPR018306">
    <property type="entry name" value="Phage_T5_Orf172_DNA-bd"/>
</dbReference>
<gene>
    <name evidence="2" type="ORF">GCM10011511_55950</name>
</gene>
<name>A0A8J2UJA1_9BACT</name>
<dbReference type="RefSeq" id="WP_188938012.1">
    <property type="nucleotide sequence ID" value="NZ_BMJC01000008.1"/>
</dbReference>
<dbReference type="SMART" id="SM00974">
    <property type="entry name" value="T5orf172"/>
    <property type="match status" value="1"/>
</dbReference>
<dbReference type="EMBL" id="BMJC01000008">
    <property type="protein sequence ID" value="GGB24840.1"/>
    <property type="molecule type" value="Genomic_DNA"/>
</dbReference>
<dbReference type="Pfam" id="PF10544">
    <property type="entry name" value="T5orf172"/>
    <property type="match status" value="1"/>
</dbReference>
<evidence type="ECO:0000259" key="1">
    <source>
        <dbReference type="SMART" id="SM00974"/>
    </source>
</evidence>
<protein>
    <recommendedName>
        <fullName evidence="1">Bacteriophage T5 Orf172 DNA-binding domain-containing protein</fullName>
    </recommendedName>
</protein>
<evidence type="ECO:0000313" key="2">
    <source>
        <dbReference type="EMBL" id="GGB24840.1"/>
    </source>
</evidence>
<organism evidence="2 3">
    <name type="scientific">Puia dinghuensis</name>
    <dbReference type="NCBI Taxonomy" id="1792502"/>
    <lineage>
        <taxon>Bacteria</taxon>
        <taxon>Pseudomonadati</taxon>
        <taxon>Bacteroidota</taxon>
        <taxon>Chitinophagia</taxon>
        <taxon>Chitinophagales</taxon>
        <taxon>Chitinophagaceae</taxon>
        <taxon>Puia</taxon>
    </lineage>
</organism>
<sequence length="315" mass="36181">MNKLTLGFLYVLRNQAMPEVVKIGRTDLLPEDRGKALFTTGVLYPFEVIFRAVTSHPEALEKEVHHQLRDQRIRRNREFFQISGELAAETILKARQKIDGIVSWAKESPLFAGEHDRILLSLRTDQVIMLLAYPNFTSPSLEIIDVWQAHSDSDTLTLYFTDKSEYTRSFSDNEPFSMADPVPFLNREHSSYNETIIGNERLVPGDRLLWMDDSENGNFFSVLIEVGSHCQVVARTEQPKFLDNTFPLLLNHLTLKQASPSMIKAFQNVSALPKPRHWAPRYPDPNLGWSEVAKARGPAEYWLSQLAKIKKEKRK</sequence>
<evidence type="ECO:0000313" key="3">
    <source>
        <dbReference type="Proteomes" id="UP000607559"/>
    </source>
</evidence>
<reference evidence="2" key="2">
    <citation type="submission" date="2020-09" db="EMBL/GenBank/DDBJ databases">
        <authorList>
            <person name="Sun Q."/>
            <person name="Zhou Y."/>
        </authorList>
    </citation>
    <scope>NUCLEOTIDE SEQUENCE</scope>
    <source>
        <strain evidence="2">CGMCC 1.15448</strain>
    </source>
</reference>
<reference evidence="2" key="1">
    <citation type="journal article" date="2014" name="Int. J. Syst. Evol. Microbiol.">
        <title>Complete genome sequence of Corynebacterium casei LMG S-19264T (=DSM 44701T), isolated from a smear-ripened cheese.</title>
        <authorList>
            <consortium name="US DOE Joint Genome Institute (JGI-PGF)"/>
            <person name="Walter F."/>
            <person name="Albersmeier A."/>
            <person name="Kalinowski J."/>
            <person name="Ruckert C."/>
        </authorList>
    </citation>
    <scope>NUCLEOTIDE SEQUENCE</scope>
    <source>
        <strain evidence="2">CGMCC 1.15448</strain>
    </source>
</reference>
<proteinExistence type="predicted"/>
<dbReference type="AlphaFoldDB" id="A0A8J2UJA1"/>
<comment type="caution">
    <text evidence="2">The sequence shown here is derived from an EMBL/GenBank/DDBJ whole genome shotgun (WGS) entry which is preliminary data.</text>
</comment>
<accession>A0A8J2UJA1</accession>
<dbReference type="Proteomes" id="UP000607559">
    <property type="component" value="Unassembled WGS sequence"/>
</dbReference>